<accession>A0A0H5BB00</accession>
<dbReference type="EMBL" id="AP014854">
    <property type="protein sequence ID" value="BAR98274.1"/>
    <property type="molecule type" value="Genomic_DNA"/>
</dbReference>
<reference evidence="4" key="3">
    <citation type="journal article" date="2016" name="Genome Announc.">
        <title>Revised genome sequence of the purple photosynthetic bacterium Blastochloris viridis.</title>
        <authorList>
            <person name="Liu L.N."/>
            <person name="Faulkner M."/>
            <person name="Liu X."/>
            <person name="Huang F."/>
            <person name="Darby A.C."/>
            <person name="Hall N."/>
        </authorList>
    </citation>
    <scope>NUCLEOTIDE SEQUENCE [LARGE SCALE GENOMIC DNA]</scope>
    <source>
        <strain evidence="4">ATCC 19567 / DSM 133 / F</strain>
    </source>
</reference>
<dbReference type="Proteomes" id="UP000065734">
    <property type="component" value="Chromosome I"/>
</dbReference>
<reference evidence="2" key="1">
    <citation type="journal article" date="2015" name="Genome Announc.">
        <title>Complete Genome Sequence of the Bacteriochlorophyll b-Producing Photosynthetic Bacterium Blastochloris viridis.</title>
        <authorList>
            <person name="Tsukatani Y."/>
            <person name="Hirose Y."/>
            <person name="Harada J."/>
            <person name="Misawa N."/>
            <person name="Mori K."/>
            <person name="Inoue K."/>
            <person name="Tamiaki H."/>
        </authorList>
    </citation>
    <scope>NUCLEOTIDE SEQUENCE [LARGE SCALE GENOMIC DNA]</scope>
    <source>
        <strain evidence="2">DSM 133</strain>
    </source>
</reference>
<reference evidence="3" key="2">
    <citation type="submission" date="2015-11" db="EMBL/GenBank/DDBJ databases">
        <authorList>
            <person name="Zhang Y."/>
            <person name="Guo Z."/>
        </authorList>
    </citation>
    <scope>NUCLEOTIDE SEQUENCE</scope>
    <source>
        <strain evidence="3">1</strain>
    </source>
</reference>
<evidence type="ECO:0000256" key="1">
    <source>
        <dbReference type="SAM" id="SignalP"/>
    </source>
</evidence>
<dbReference type="RefSeq" id="WP_145911881.1">
    <property type="nucleotide sequence ID" value="NZ_AP014854.2"/>
</dbReference>
<sequence>MPTRLPCRSMCRVRQALLASAALLAFGTAAAAAELPLTRVVLSSAGLGQFSHEGSVTAGTAIDLQVRRDQVDDVLKSLTVFDALGALGPVSLPGREPLEELFRDLPFDREALASPTALLNALVGSEIEIAGPVAARGRIFAVEPEQVERPDGRGIATRHRLSLVTDGGMVQAVFEEITRLTFTDPEARKQIDRALAGLTENRAKDRRRLSIEVPGERTRPVAVSYVVGAPIWKASWRLVLPKADAKADGKARLQGWAVLENLTGGDWKDVELTLVSGNPVALTQPLYTAVFGHQTEVPIAGGAGVAPRLDGAQPAAVARGGGRNKSLQRFDEEALAERAAPAPMLAPPGLPPLAGAAPASAAATEEAATQLIYRFPQRVSLPTGHTMMVPFVDREVAVERVWLYQPQTDRSRPLAALRLSNDGDIALPPGIVTAYDTTAAGAVQHLGDAMLPLVPRGGARFVALALDARTEIRREDRGVRRTTVGTLANGRLTTTVRARRTLAYEIAPPPDQDRTIVIEENRTAGWTPAADVENVEATPTLYRWRVAAPKGKTTKAEFVTERMDSQSVALTTLTAEDMLVQVKGLDNEGEAVKAAVERLSDLVGDIAKAQAQRDQTAAERDRITRDQERVRANLRSVGSGTDLGRRYLDMLRSQENRLAELTKSDLALADTIAQRRKAAEDLVKTLKL</sequence>
<gene>
    <name evidence="2" type="ORF">BV133_681</name>
    <name evidence="3" type="ORF">BVIRIDIS_00960</name>
</gene>
<dbReference type="EMBL" id="LN907867">
    <property type="protein sequence ID" value="CUU41108.1"/>
    <property type="molecule type" value="Genomic_DNA"/>
</dbReference>
<keyword evidence="4" id="KW-1185">Reference proteome</keyword>
<proteinExistence type="predicted"/>
<dbReference type="PATRIC" id="fig|1079.6.peg.672"/>
<protein>
    <submittedName>
        <fullName evidence="3">Uncharacterized protein</fullName>
    </submittedName>
</protein>
<dbReference type="AlphaFoldDB" id="A0A0H5BB00"/>
<name>A0A0H5BB00_BLAVI</name>
<feature type="signal peptide" evidence="1">
    <location>
        <begin position="1"/>
        <end position="31"/>
    </location>
</feature>
<evidence type="ECO:0000313" key="3">
    <source>
        <dbReference type="EMBL" id="CUU41108.1"/>
    </source>
</evidence>
<dbReference type="OrthoDB" id="580912at2"/>
<dbReference type="KEGG" id="bvr:BVIR_652"/>
<feature type="chain" id="PRO_5014229072" evidence="1">
    <location>
        <begin position="32"/>
        <end position="688"/>
    </location>
</feature>
<evidence type="ECO:0000313" key="2">
    <source>
        <dbReference type="EMBL" id="BAR98274.1"/>
    </source>
</evidence>
<organism evidence="3 4">
    <name type="scientific">Blastochloris viridis</name>
    <name type="common">Rhodopseudomonas viridis</name>
    <dbReference type="NCBI Taxonomy" id="1079"/>
    <lineage>
        <taxon>Bacteria</taxon>
        <taxon>Pseudomonadati</taxon>
        <taxon>Pseudomonadota</taxon>
        <taxon>Alphaproteobacteria</taxon>
        <taxon>Hyphomicrobiales</taxon>
        <taxon>Blastochloridaceae</taxon>
        <taxon>Blastochloris</taxon>
    </lineage>
</organism>
<keyword evidence="1" id="KW-0732">Signal</keyword>
<evidence type="ECO:0000313" key="4">
    <source>
        <dbReference type="Proteomes" id="UP000065734"/>
    </source>
</evidence>
<dbReference type="STRING" id="1079.BVIR_652"/>